<dbReference type="EMBL" id="JBHSAB010000010">
    <property type="protein sequence ID" value="MFC3908624.1"/>
    <property type="molecule type" value="Genomic_DNA"/>
</dbReference>
<evidence type="ECO:0000313" key="1">
    <source>
        <dbReference type="EMBL" id="MFC3908624.1"/>
    </source>
</evidence>
<gene>
    <name evidence="1" type="ORF">ACFORL_05985</name>
</gene>
<evidence type="ECO:0008006" key="3">
    <source>
        <dbReference type="Google" id="ProtNLM"/>
    </source>
</evidence>
<protein>
    <recommendedName>
        <fullName evidence="3">HD domain-containing protein</fullName>
    </recommendedName>
</protein>
<sequence length="368" mass="40915">MLQAPQTQSGNRFFTSHSHNPALPGNVKLMDYFSCFPAFNDLLFLLQQAGYCAPIAACEYSAIDFLKEHPQINRVALESDITVLLTAPHPILPVNQTSLSCLPEPAQNLETKIACYIGLIIDVLNNQLAQKPYEQTCDQENVTEREHALQAGKIAAQVGLPKDLVISLLLHDIARPSVNDAQHGHKNHCGEGSTILAPLGLPVDFAGLHTLAKYLLSLCCKPYNGLISSASRNSLAIQKSSMPSHLKPLLQLESRQLAKLFYQIMFLRLIDDSGKAPESELQKTQQKTQIDYLQNETIASLLTEQIINAISHGLEHSEDKSQWLHNFEEQLDTAITLLGRAREYSNNPELYQQYESVFSVVRNASYPA</sequence>
<dbReference type="Proteomes" id="UP001595758">
    <property type="component" value="Unassembled WGS sequence"/>
</dbReference>
<name>A0ABV8CEN2_9GAMM</name>
<organism evidence="1 2">
    <name type="scientific">Legionella dresdenensis</name>
    <dbReference type="NCBI Taxonomy" id="450200"/>
    <lineage>
        <taxon>Bacteria</taxon>
        <taxon>Pseudomonadati</taxon>
        <taxon>Pseudomonadota</taxon>
        <taxon>Gammaproteobacteria</taxon>
        <taxon>Legionellales</taxon>
        <taxon>Legionellaceae</taxon>
        <taxon>Legionella</taxon>
    </lineage>
</organism>
<accession>A0ABV8CEN2</accession>
<comment type="caution">
    <text evidence="1">The sequence shown here is derived from an EMBL/GenBank/DDBJ whole genome shotgun (WGS) entry which is preliminary data.</text>
</comment>
<dbReference type="RefSeq" id="WP_382342086.1">
    <property type="nucleotide sequence ID" value="NZ_JBHSAB010000010.1"/>
</dbReference>
<proteinExistence type="predicted"/>
<reference evidence="2" key="1">
    <citation type="journal article" date="2019" name="Int. J. Syst. Evol. Microbiol.">
        <title>The Global Catalogue of Microorganisms (GCM) 10K type strain sequencing project: providing services to taxonomists for standard genome sequencing and annotation.</title>
        <authorList>
            <consortium name="The Broad Institute Genomics Platform"/>
            <consortium name="The Broad Institute Genome Sequencing Center for Infectious Disease"/>
            <person name="Wu L."/>
            <person name="Ma J."/>
        </authorList>
    </citation>
    <scope>NUCLEOTIDE SEQUENCE [LARGE SCALE GENOMIC DNA]</scope>
    <source>
        <strain evidence="2">CCUG 59858</strain>
    </source>
</reference>
<evidence type="ECO:0000313" key="2">
    <source>
        <dbReference type="Proteomes" id="UP001595758"/>
    </source>
</evidence>
<dbReference type="Gene3D" id="1.10.3210.10">
    <property type="entry name" value="Hypothetical protein af1432"/>
    <property type="match status" value="1"/>
</dbReference>
<keyword evidence="2" id="KW-1185">Reference proteome</keyword>